<accession>A0ABP0WDZ9</accession>
<keyword evidence="4" id="KW-1185">Reference proteome</keyword>
<feature type="domain" description="Thioesterase" evidence="2">
    <location>
        <begin position="60"/>
        <end position="133"/>
    </location>
</feature>
<dbReference type="Proteomes" id="UP001497444">
    <property type="component" value="Chromosome 17"/>
</dbReference>
<dbReference type="InterPro" id="IPR003736">
    <property type="entry name" value="PAAI_dom"/>
</dbReference>
<dbReference type="PANTHER" id="PTHR43240">
    <property type="entry name" value="1,4-DIHYDROXY-2-NAPHTHOYL-COA THIOESTERASE 1"/>
    <property type="match status" value="1"/>
</dbReference>
<dbReference type="InterPro" id="IPR006683">
    <property type="entry name" value="Thioestr_dom"/>
</dbReference>
<dbReference type="PANTHER" id="PTHR43240:SF5">
    <property type="entry name" value="1,4-DIHYDROXY-2-NAPHTHOYL-COA THIOESTERASE 1"/>
    <property type="match status" value="1"/>
</dbReference>
<dbReference type="EMBL" id="OZ020112">
    <property type="protein sequence ID" value="CAK9265073.1"/>
    <property type="molecule type" value="Genomic_DNA"/>
</dbReference>
<protein>
    <recommendedName>
        <fullName evidence="2">Thioesterase domain-containing protein</fullName>
    </recommendedName>
</protein>
<dbReference type="Gene3D" id="3.10.129.10">
    <property type="entry name" value="Hotdog Thioesterase"/>
    <property type="match status" value="1"/>
</dbReference>
<gene>
    <name evidence="3" type="ORF">CSSPJE1EN1_LOCUS10551</name>
</gene>
<evidence type="ECO:0000313" key="3">
    <source>
        <dbReference type="EMBL" id="CAK9265073.1"/>
    </source>
</evidence>
<reference evidence="3" key="1">
    <citation type="submission" date="2024-02" db="EMBL/GenBank/DDBJ databases">
        <authorList>
            <consortium name="ELIXIR-Norway"/>
            <consortium name="Elixir Norway"/>
        </authorList>
    </citation>
    <scope>NUCLEOTIDE SEQUENCE</scope>
</reference>
<organism evidence="3 4">
    <name type="scientific">Sphagnum jensenii</name>
    <dbReference type="NCBI Taxonomy" id="128206"/>
    <lineage>
        <taxon>Eukaryota</taxon>
        <taxon>Viridiplantae</taxon>
        <taxon>Streptophyta</taxon>
        <taxon>Embryophyta</taxon>
        <taxon>Bryophyta</taxon>
        <taxon>Sphagnophytina</taxon>
        <taxon>Sphagnopsida</taxon>
        <taxon>Sphagnales</taxon>
        <taxon>Sphagnaceae</taxon>
        <taxon>Sphagnum</taxon>
    </lineage>
</organism>
<sequence>MAAVPSRDPTGGHREDSEISRTKFLQGAAILEFINFEMEIVSESDLRGSFIVSEKSALAFGVLHGGITAYIAETMASVGATLVSEWQRGACIGMNVVHLKEVPHGNKVMVKAVPLRIGKRIQVWDVTFSTEEKKIPHSTKPGEIVTTPVAIGRVTLMEVLQYPQKGKILDAPSTAVPTDGKQKPLSKL</sequence>
<name>A0ABP0WDZ9_9BRYO</name>
<evidence type="ECO:0000259" key="2">
    <source>
        <dbReference type="Pfam" id="PF03061"/>
    </source>
</evidence>
<evidence type="ECO:0000256" key="1">
    <source>
        <dbReference type="ARBA" id="ARBA00022801"/>
    </source>
</evidence>
<proteinExistence type="predicted"/>
<dbReference type="CDD" id="cd03443">
    <property type="entry name" value="PaaI_thioesterase"/>
    <property type="match status" value="1"/>
</dbReference>
<evidence type="ECO:0000313" key="4">
    <source>
        <dbReference type="Proteomes" id="UP001497444"/>
    </source>
</evidence>
<dbReference type="NCBIfam" id="TIGR00369">
    <property type="entry name" value="unchar_dom_1"/>
    <property type="match status" value="1"/>
</dbReference>
<dbReference type="InterPro" id="IPR029069">
    <property type="entry name" value="HotDog_dom_sf"/>
</dbReference>
<keyword evidence="1" id="KW-0378">Hydrolase</keyword>
<dbReference type="SUPFAM" id="SSF54637">
    <property type="entry name" value="Thioesterase/thiol ester dehydrase-isomerase"/>
    <property type="match status" value="1"/>
</dbReference>
<dbReference type="Pfam" id="PF03061">
    <property type="entry name" value="4HBT"/>
    <property type="match status" value="1"/>
</dbReference>